<dbReference type="InterPro" id="IPR013783">
    <property type="entry name" value="Ig-like_fold"/>
</dbReference>
<dbReference type="RefSeq" id="WP_097131976.1">
    <property type="nucleotide sequence ID" value="NZ_OCMT01000002.1"/>
</dbReference>
<dbReference type="EMBL" id="OCMT01000002">
    <property type="protein sequence ID" value="SOD15322.1"/>
    <property type="molecule type" value="Genomic_DNA"/>
</dbReference>
<dbReference type="Proteomes" id="UP000219281">
    <property type="component" value="Unassembled WGS sequence"/>
</dbReference>
<name>A0A286A088_9SPHI</name>
<keyword evidence="2" id="KW-1185">Reference proteome</keyword>
<evidence type="ECO:0000313" key="1">
    <source>
        <dbReference type="EMBL" id="SOD15322.1"/>
    </source>
</evidence>
<organism evidence="1 2">
    <name type="scientific">Pedobacter xixiisoli</name>
    <dbReference type="NCBI Taxonomy" id="1476464"/>
    <lineage>
        <taxon>Bacteria</taxon>
        <taxon>Pseudomonadati</taxon>
        <taxon>Bacteroidota</taxon>
        <taxon>Sphingobacteriia</taxon>
        <taxon>Sphingobacteriales</taxon>
        <taxon>Sphingobacteriaceae</taxon>
        <taxon>Pedobacter</taxon>
    </lineage>
</organism>
<dbReference type="PROSITE" id="PS51257">
    <property type="entry name" value="PROKAR_LIPOPROTEIN"/>
    <property type="match status" value="1"/>
</dbReference>
<proteinExistence type="predicted"/>
<evidence type="ECO:0008006" key="3">
    <source>
        <dbReference type="Google" id="ProtNLM"/>
    </source>
</evidence>
<dbReference type="Gene3D" id="2.60.40.10">
    <property type="entry name" value="Immunoglobulins"/>
    <property type="match status" value="1"/>
</dbReference>
<sequence>MKQNFTHLTVLVLALLFTSCSKDKDESSPIEIALQDKYEVATFAVLNINASANANNPTYEWIMTKNPVDNTIDSLMGTTKDLRFITAYPGAYELTLNVKEGTKISSKKTMVNVTNEAANFNPYITSIFDFSPAPGMFANELFKTGNTKVDVMKTALGRINETSVGYQLDLGGFGGSIVVGFDHTVINVAGQKDLRLYGGILTDKANPPAPGLIYVAYDKNKNGKPDEDEWYEIIGSLHAKSTTIKGFKITYHKPANGKPLVAAGPNDPFVDREHIFCENNQGASYYLPRPKVKKEFFPAWLSETSVVFEGIKFNVNFAPARANQTTLFNFDIPEWGYVNAADPDIDLDWAVDKNGNKANLPGIDFIKIVNCVSEPMGLCQQQSSMATRFAGAADLHLLKKYNLR</sequence>
<gene>
    <name evidence="1" type="ORF">SAMN06297358_2309</name>
</gene>
<evidence type="ECO:0000313" key="2">
    <source>
        <dbReference type="Proteomes" id="UP000219281"/>
    </source>
</evidence>
<accession>A0A286A088</accession>
<dbReference type="AlphaFoldDB" id="A0A286A088"/>
<protein>
    <recommendedName>
        <fullName evidence="3">PKD-like domain-containing protein</fullName>
    </recommendedName>
</protein>
<reference evidence="2" key="1">
    <citation type="submission" date="2017-09" db="EMBL/GenBank/DDBJ databases">
        <authorList>
            <person name="Varghese N."/>
            <person name="Submissions S."/>
        </authorList>
    </citation>
    <scope>NUCLEOTIDE SEQUENCE [LARGE SCALE GENOMIC DNA]</scope>
    <source>
        <strain evidence="2">CGMCC 1.12803</strain>
    </source>
</reference>
<dbReference type="OrthoDB" id="975810at2"/>